<organism evidence="2">
    <name type="scientific">marine sediment metagenome</name>
    <dbReference type="NCBI Taxonomy" id="412755"/>
    <lineage>
        <taxon>unclassified sequences</taxon>
        <taxon>metagenomes</taxon>
        <taxon>ecological metagenomes</taxon>
    </lineage>
</organism>
<evidence type="ECO:0000256" key="1">
    <source>
        <dbReference type="SAM" id="MobiDB-lite"/>
    </source>
</evidence>
<protein>
    <submittedName>
        <fullName evidence="2">Uncharacterized protein</fullName>
    </submittedName>
</protein>
<feature type="region of interest" description="Disordered" evidence="1">
    <location>
        <begin position="75"/>
        <end position="98"/>
    </location>
</feature>
<feature type="compositionally biased region" description="Low complexity" evidence="1">
    <location>
        <begin position="75"/>
        <end position="87"/>
    </location>
</feature>
<name>A0A0F9MD52_9ZZZZ</name>
<accession>A0A0F9MD52</accession>
<sequence length="131" mass="14885">MGLMDTFFSQQGQQGLMDDDSKRQMFWQSIGRAGAQLLTNANTWSRAPSGPLRGVGEALQPRPGEMLKQQMMRMKMAQMGQAGQQAKPPTTREFKVGDKYVTKQWNSEARRWDVVSEARRYRPGRGPGHRL</sequence>
<evidence type="ECO:0000313" key="2">
    <source>
        <dbReference type="EMBL" id="KKN03749.1"/>
    </source>
</evidence>
<gene>
    <name evidence="2" type="ORF">LCGC14_1104640</name>
</gene>
<proteinExistence type="predicted"/>
<comment type="caution">
    <text evidence="2">The sequence shown here is derived from an EMBL/GenBank/DDBJ whole genome shotgun (WGS) entry which is preliminary data.</text>
</comment>
<dbReference type="AlphaFoldDB" id="A0A0F9MD52"/>
<dbReference type="EMBL" id="LAZR01005001">
    <property type="protein sequence ID" value="KKN03749.1"/>
    <property type="molecule type" value="Genomic_DNA"/>
</dbReference>
<reference evidence="2" key="1">
    <citation type="journal article" date="2015" name="Nature">
        <title>Complex archaea that bridge the gap between prokaryotes and eukaryotes.</title>
        <authorList>
            <person name="Spang A."/>
            <person name="Saw J.H."/>
            <person name="Jorgensen S.L."/>
            <person name="Zaremba-Niedzwiedzka K."/>
            <person name="Martijn J."/>
            <person name="Lind A.E."/>
            <person name="van Eijk R."/>
            <person name="Schleper C."/>
            <person name="Guy L."/>
            <person name="Ettema T.J."/>
        </authorList>
    </citation>
    <scope>NUCLEOTIDE SEQUENCE</scope>
</reference>